<dbReference type="PANTHER" id="PTHR10091">
    <property type="entry name" value="ALDOSE-1-EPIMERASE"/>
    <property type="match status" value="1"/>
</dbReference>
<dbReference type="GO" id="GO:0004034">
    <property type="term" value="F:aldose 1-epimerase activity"/>
    <property type="evidence" value="ECO:0007669"/>
    <property type="project" value="TreeGrafter"/>
</dbReference>
<accession>A0A329M2T9</accession>
<dbReference type="InterPro" id="IPR008183">
    <property type="entry name" value="Aldose_1/G6P_1-epimerase"/>
</dbReference>
<organism evidence="1 2">
    <name type="scientific">Paenibacillus contaminans</name>
    <dbReference type="NCBI Taxonomy" id="450362"/>
    <lineage>
        <taxon>Bacteria</taxon>
        <taxon>Bacillati</taxon>
        <taxon>Bacillota</taxon>
        <taxon>Bacilli</taxon>
        <taxon>Bacillales</taxon>
        <taxon>Paenibacillaceae</taxon>
        <taxon>Paenibacillus</taxon>
    </lineage>
</organism>
<evidence type="ECO:0000313" key="2">
    <source>
        <dbReference type="Proteomes" id="UP000250369"/>
    </source>
</evidence>
<dbReference type="SUPFAM" id="SSF74650">
    <property type="entry name" value="Galactose mutarotase-like"/>
    <property type="match status" value="1"/>
</dbReference>
<dbReference type="AlphaFoldDB" id="A0A329M2T9"/>
<dbReference type="EMBL" id="QMFB01000026">
    <property type="protein sequence ID" value="RAV14429.1"/>
    <property type="molecule type" value="Genomic_DNA"/>
</dbReference>
<dbReference type="OrthoDB" id="9795355at2"/>
<dbReference type="Gene3D" id="2.70.98.10">
    <property type="match status" value="1"/>
</dbReference>
<dbReference type="InterPro" id="IPR014718">
    <property type="entry name" value="GH-type_carb-bd"/>
</dbReference>
<dbReference type="Pfam" id="PF01263">
    <property type="entry name" value="Aldose_epim"/>
    <property type="match status" value="1"/>
</dbReference>
<keyword evidence="2" id="KW-1185">Reference proteome</keyword>
<evidence type="ECO:0000313" key="1">
    <source>
        <dbReference type="EMBL" id="RAV14429.1"/>
    </source>
</evidence>
<dbReference type="GO" id="GO:0006006">
    <property type="term" value="P:glucose metabolic process"/>
    <property type="evidence" value="ECO:0007669"/>
    <property type="project" value="TreeGrafter"/>
</dbReference>
<dbReference type="CDD" id="cd01081">
    <property type="entry name" value="Aldose_epim"/>
    <property type="match status" value="1"/>
</dbReference>
<gene>
    <name evidence="1" type="ORF">DQG23_31555</name>
</gene>
<dbReference type="GO" id="GO:0005737">
    <property type="term" value="C:cytoplasm"/>
    <property type="evidence" value="ECO:0007669"/>
    <property type="project" value="TreeGrafter"/>
</dbReference>
<dbReference type="Proteomes" id="UP000250369">
    <property type="component" value="Unassembled WGS sequence"/>
</dbReference>
<sequence length="319" mass="35729">MIKHEQWQGRSIVTLENDKLLISLCPSLGNNLYRMWDKAAEREILRVPAGPQALIDNPGHFGTPLMMPPNRIRNGRFEYEGQAYQFDINTPNGHHIHGFLRNHAWEVTNTADNSGTLSVTSVLDTTAHQDIFAQYPHEMRIEMTYELSGTTLVQRLRATNGSGKPAPFGYGVHTWFALDNEPEKWTLTLPVESIWELDGDLMPTGERKPLGDLSDIARGINLRGRDLDTVFQIGDNPCEAVLSKEGCEIRYRGEGPFKQWVIFTKGIADEIICLEPYTWVTNAPNLPLDPEITGLRAIAPGETLALDIVMEISHGGKSQ</sequence>
<reference evidence="1 2" key="1">
    <citation type="journal article" date="2009" name="Int. J. Syst. Evol. Microbiol.">
        <title>Paenibacillus contaminans sp. nov., isolated from a contaminated laboratory plate.</title>
        <authorList>
            <person name="Chou J.H."/>
            <person name="Lee J.H."/>
            <person name="Lin M.C."/>
            <person name="Chang P.S."/>
            <person name="Arun A.B."/>
            <person name="Young C.C."/>
            <person name="Chen W.M."/>
        </authorList>
    </citation>
    <scope>NUCLEOTIDE SEQUENCE [LARGE SCALE GENOMIC DNA]</scope>
    <source>
        <strain evidence="1 2">CKOBP-6</strain>
    </source>
</reference>
<dbReference type="RefSeq" id="WP_113035012.1">
    <property type="nucleotide sequence ID" value="NZ_QMFB01000026.1"/>
</dbReference>
<dbReference type="InterPro" id="IPR011013">
    <property type="entry name" value="Gal_mutarotase_sf_dom"/>
</dbReference>
<proteinExistence type="predicted"/>
<comment type="caution">
    <text evidence="1">The sequence shown here is derived from an EMBL/GenBank/DDBJ whole genome shotgun (WGS) entry which is preliminary data.</text>
</comment>
<dbReference type="GO" id="GO:0033499">
    <property type="term" value="P:galactose catabolic process via UDP-galactose, Leloir pathway"/>
    <property type="evidence" value="ECO:0007669"/>
    <property type="project" value="TreeGrafter"/>
</dbReference>
<name>A0A329M2T9_9BACL</name>
<protein>
    <submittedName>
        <fullName evidence="1">Aldose 1-epimerase</fullName>
    </submittedName>
</protein>
<dbReference type="PANTHER" id="PTHR10091:SF0">
    <property type="entry name" value="GALACTOSE MUTAROTASE"/>
    <property type="match status" value="1"/>
</dbReference>
<dbReference type="GO" id="GO:0030246">
    <property type="term" value="F:carbohydrate binding"/>
    <property type="evidence" value="ECO:0007669"/>
    <property type="project" value="InterPro"/>
</dbReference>